<dbReference type="Proteomes" id="UP000322927">
    <property type="component" value="Chromosome"/>
</dbReference>
<protein>
    <submittedName>
        <fullName evidence="1">Uncharacterized protein</fullName>
    </submittedName>
</protein>
<organism evidence="1 2">
    <name type="scientific">Streptomyces venezuelae</name>
    <dbReference type="NCBI Taxonomy" id="54571"/>
    <lineage>
        <taxon>Bacteria</taxon>
        <taxon>Bacillati</taxon>
        <taxon>Actinomycetota</taxon>
        <taxon>Actinomycetes</taxon>
        <taxon>Kitasatosporales</taxon>
        <taxon>Streptomycetaceae</taxon>
        <taxon>Streptomyces</taxon>
    </lineage>
</organism>
<dbReference type="RefSeq" id="WP_150213647.1">
    <property type="nucleotide sequence ID" value="NZ_CP029192.1"/>
</dbReference>
<name>A0A5P2BUY4_STRVZ</name>
<dbReference type="AlphaFoldDB" id="A0A5P2BUY4"/>
<accession>A0A5P2BUY4</accession>
<dbReference type="OrthoDB" id="1495085at2"/>
<dbReference type="EMBL" id="CP029192">
    <property type="protein sequence ID" value="QES32229.1"/>
    <property type="molecule type" value="Genomic_DNA"/>
</dbReference>
<reference evidence="1 2" key="1">
    <citation type="submission" date="2018-05" db="EMBL/GenBank/DDBJ databases">
        <title>Streptomyces venezuelae.</title>
        <authorList>
            <person name="Kim W."/>
            <person name="Lee N."/>
            <person name="Cho B.-K."/>
        </authorList>
    </citation>
    <scope>NUCLEOTIDE SEQUENCE [LARGE SCALE GENOMIC DNA]</scope>
    <source>
        <strain evidence="1 2">ATCC 14584</strain>
    </source>
</reference>
<gene>
    <name evidence="1" type="ORF">DEJ48_01255</name>
</gene>
<evidence type="ECO:0000313" key="1">
    <source>
        <dbReference type="EMBL" id="QES32229.1"/>
    </source>
</evidence>
<sequence>MSRVLVVGYDPKALPGTDAEAVIAALDAESARFRERGIDAGVALVTFDAATEEALVASLSERAWDVVVIGGGIRKTEQLVPLFERIVNLVRRHAPQADLAFNSGVGDSVEAAERWLPA</sequence>
<proteinExistence type="predicted"/>
<evidence type="ECO:0000313" key="2">
    <source>
        <dbReference type="Proteomes" id="UP000322927"/>
    </source>
</evidence>